<keyword evidence="4" id="KW-1185">Reference proteome</keyword>
<evidence type="ECO:0000259" key="2">
    <source>
        <dbReference type="Pfam" id="PF08593"/>
    </source>
</evidence>
<comment type="caution">
    <text evidence="3">The sequence shown here is derived from an EMBL/GenBank/DDBJ whole genome shotgun (WGS) entry which is preliminary data.</text>
</comment>
<dbReference type="AlphaFoldDB" id="A0A4S4MSH8"/>
<evidence type="ECO:0000313" key="4">
    <source>
        <dbReference type="Proteomes" id="UP000308730"/>
    </source>
</evidence>
<proteinExistence type="inferred from homology"/>
<reference evidence="3 4" key="1">
    <citation type="submission" date="2019-02" db="EMBL/GenBank/DDBJ databases">
        <title>Genome sequencing of the rare red list fungi Antrodiella citrinella (Flaviporus citrinellus).</title>
        <authorList>
            <person name="Buettner E."/>
            <person name="Kellner H."/>
        </authorList>
    </citation>
    <scope>NUCLEOTIDE SEQUENCE [LARGE SCALE GENOMIC DNA]</scope>
    <source>
        <strain evidence="3 4">DSM 108506</strain>
    </source>
</reference>
<evidence type="ECO:0000313" key="3">
    <source>
        <dbReference type="EMBL" id="THH28775.1"/>
    </source>
</evidence>
<gene>
    <name evidence="3" type="ORF">EUX98_g5411</name>
</gene>
<organism evidence="3 4">
    <name type="scientific">Antrodiella citrinella</name>
    <dbReference type="NCBI Taxonomy" id="2447956"/>
    <lineage>
        <taxon>Eukaryota</taxon>
        <taxon>Fungi</taxon>
        <taxon>Dikarya</taxon>
        <taxon>Basidiomycota</taxon>
        <taxon>Agaricomycotina</taxon>
        <taxon>Agaricomycetes</taxon>
        <taxon>Polyporales</taxon>
        <taxon>Steccherinaceae</taxon>
        <taxon>Antrodiella</taxon>
    </lineage>
</organism>
<name>A0A4S4MSH8_9APHY</name>
<dbReference type="InterPro" id="IPR013902">
    <property type="entry name" value="Mug135-like_C"/>
</dbReference>
<dbReference type="Proteomes" id="UP000308730">
    <property type="component" value="Unassembled WGS sequence"/>
</dbReference>
<accession>A0A4S4MSH8</accession>
<sequence length="238" mass="26221">MVNFQQPVIPNVTYPALSDPPSAKDHMVALTIARGVYDATAAGVGTAGDVLKATAYQRDVLDTVAPRQHADADLLRTMLETFKEELKVTWTDDLKKVTDKIDESEVRVIARLAAVEDRLNEKIEASEERLTTSIANVDGHVCGVRVAVARASNLQRNIGELVNYMIVPNEKGEMPLGNQPVLINHQSVEVLNERQARYYYKFYHGIAFVAPAGISVEARTTMMKSAIFKAIGGRPLIM</sequence>
<dbReference type="Pfam" id="PF08593">
    <property type="entry name" value="Mug135_C"/>
    <property type="match status" value="1"/>
</dbReference>
<dbReference type="EMBL" id="SGPM01000158">
    <property type="protein sequence ID" value="THH28775.1"/>
    <property type="molecule type" value="Genomic_DNA"/>
</dbReference>
<comment type="similarity">
    <text evidence="1">Belongs to the UPF0612 family.</text>
</comment>
<evidence type="ECO:0000256" key="1">
    <source>
        <dbReference type="ARBA" id="ARBA00005788"/>
    </source>
</evidence>
<protein>
    <recommendedName>
        <fullName evidence="2">Mug135-like C-terminal domain-containing protein</fullName>
    </recommendedName>
</protein>
<feature type="domain" description="Mug135-like C-terminal" evidence="2">
    <location>
        <begin position="152"/>
        <end position="232"/>
    </location>
</feature>